<dbReference type="SUPFAM" id="SSF52540">
    <property type="entry name" value="P-loop containing nucleoside triphosphate hydrolases"/>
    <property type="match status" value="1"/>
</dbReference>
<comment type="caution">
    <text evidence="22">The sequence shown here is derived from an EMBL/GenBank/DDBJ whole genome shotgun (WGS) entry which is preliminary data.</text>
</comment>
<feature type="binding site" evidence="18">
    <location>
        <position position="683"/>
    </location>
    <ligand>
        <name>Zn(2+)</name>
        <dbReference type="ChEBI" id="CHEBI:29105"/>
    </ligand>
</feature>
<dbReference type="Gene3D" id="3.40.50.300">
    <property type="entry name" value="P-loop containing nucleotide triphosphate hydrolases"/>
    <property type="match status" value="1"/>
</dbReference>
<dbReference type="PROSITE" id="PS51131">
    <property type="entry name" value="ZN_HOOK"/>
    <property type="match status" value="1"/>
</dbReference>
<keyword evidence="13 19" id="KW-0175">Coiled coil</keyword>
<feature type="domain" description="Zinc-hook" evidence="21">
    <location>
        <begin position="638"/>
        <end position="736"/>
    </location>
</feature>
<accession>A0AAW2I3U4</accession>
<dbReference type="GO" id="GO:0030870">
    <property type="term" value="C:Mre11 complex"/>
    <property type="evidence" value="ECO:0007669"/>
    <property type="project" value="TreeGrafter"/>
</dbReference>
<dbReference type="GO" id="GO:0043047">
    <property type="term" value="F:single-stranded telomeric DNA binding"/>
    <property type="evidence" value="ECO:0007669"/>
    <property type="project" value="TreeGrafter"/>
</dbReference>
<keyword evidence="12" id="KW-0460">Magnesium</keyword>
<comment type="subcellular location">
    <subcellularLocation>
        <location evidence="3">Chromosome</location>
    </subcellularLocation>
    <subcellularLocation>
        <location evidence="2">Nucleus</location>
    </subcellularLocation>
</comment>
<name>A0AAW2I3U4_9NEOP</name>
<dbReference type="PANTHER" id="PTHR18867:SF12">
    <property type="entry name" value="DNA REPAIR PROTEIN RAD50"/>
    <property type="match status" value="1"/>
</dbReference>
<keyword evidence="5" id="KW-0158">Chromosome</keyword>
<evidence type="ECO:0000256" key="8">
    <source>
        <dbReference type="ARBA" id="ARBA00022763"/>
    </source>
</evidence>
<dbReference type="GO" id="GO:0005524">
    <property type="term" value="F:ATP binding"/>
    <property type="evidence" value="ECO:0007669"/>
    <property type="project" value="UniProtKB-KW"/>
</dbReference>
<feature type="coiled-coil region" evidence="19">
    <location>
        <begin position="576"/>
        <end position="635"/>
    </location>
</feature>
<dbReference type="GO" id="GO:0046872">
    <property type="term" value="F:metal ion binding"/>
    <property type="evidence" value="ECO:0007669"/>
    <property type="project" value="UniProtKB-UniRule"/>
</dbReference>
<dbReference type="GO" id="GO:0006302">
    <property type="term" value="P:double-strand break repair"/>
    <property type="evidence" value="ECO:0007669"/>
    <property type="project" value="InterPro"/>
</dbReference>
<protein>
    <recommendedName>
        <fullName evidence="21">Zinc-hook domain-containing protein</fullName>
    </recommendedName>
</protein>
<evidence type="ECO:0000256" key="12">
    <source>
        <dbReference type="ARBA" id="ARBA00022842"/>
    </source>
</evidence>
<dbReference type="GO" id="GO:0003691">
    <property type="term" value="F:double-stranded telomeric DNA binding"/>
    <property type="evidence" value="ECO:0007669"/>
    <property type="project" value="TreeGrafter"/>
</dbReference>
<evidence type="ECO:0000256" key="6">
    <source>
        <dbReference type="ARBA" id="ARBA00022723"/>
    </source>
</evidence>
<feature type="binding site" evidence="18">
    <location>
        <position position="686"/>
    </location>
    <ligand>
        <name>Zn(2+)</name>
        <dbReference type="ChEBI" id="CHEBI:29105"/>
    </ligand>
</feature>
<keyword evidence="16" id="KW-0469">Meiosis</keyword>
<dbReference type="Pfam" id="PF13476">
    <property type="entry name" value="AAA_23"/>
    <property type="match status" value="1"/>
</dbReference>
<organism evidence="22">
    <name type="scientific">Menopon gallinae</name>
    <name type="common">poultry shaft louse</name>
    <dbReference type="NCBI Taxonomy" id="328185"/>
    <lineage>
        <taxon>Eukaryota</taxon>
        <taxon>Metazoa</taxon>
        <taxon>Ecdysozoa</taxon>
        <taxon>Arthropoda</taxon>
        <taxon>Hexapoda</taxon>
        <taxon>Insecta</taxon>
        <taxon>Pterygota</taxon>
        <taxon>Neoptera</taxon>
        <taxon>Paraneoptera</taxon>
        <taxon>Psocodea</taxon>
        <taxon>Troctomorpha</taxon>
        <taxon>Phthiraptera</taxon>
        <taxon>Amblycera</taxon>
        <taxon>Menoponidae</taxon>
        <taxon>Menopon</taxon>
    </lineage>
</organism>
<keyword evidence="6 18" id="KW-0479">Metal-binding</keyword>
<evidence type="ECO:0000313" key="22">
    <source>
        <dbReference type="EMBL" id="KAL0276884.1"/>
    </source>
</evidence>
<comment type="catalytic activity">
    <reaction evidence="17">
        <text>ATP + H2O = ADP + phosphate + H(+)</text>
        <dbReference type="Rhea" id="RHEA:13065"/>
        <dbReference type="ChEBI" id="CHEBI:15377"/>
        <dbReference type="ChEBI" id="CHEBI:15378"/>
        <dbReference type="ChEBI" id="CHEBI:30616"/>
        <dbReference type="ChEBI" id="CHEBI:43474"/>
        <dbReference type="ChEBI" id="CHEBI:456216"/>
    </reaction>
</comment>
<comment type="cofactor">
    <cofactor evidence="1">
        <name>Zn(2+)</name>
        <dbReference type="ChEBI" id="CHEBI:29105"/>
    </cofactor>
</comment>
<evidence type="ECO:0000256" key="19">
    <source>
        <dbReference type="SAM" id="Coils"/>
    </source>
</evidence>
<evidence type="ECO:0000256" key="4">
    <source>
        <dbReference type="ARBA" id="ARBA00009439"/>
    </source>
</evidence>
<evidence type="ECO:0000256" key="15">
    <source>
        <dbReference type="ARBA" id="ARBA00023242"/>
    </source>
</evidence>
<dbReference type="InterPro" id="IPR027417">
    <property type="entry name" value="P-loop_NTPase"/>
</dbReference>
<comment type="similarity">
    <text evidence="4">Belongs to the SMC family. RAD50 subfamily.</text>
</comment>
<keyword evidence="8" id="KW-0227">DNA damage</keyword>
<keyword evidence="15" id="KW-0539">Nucleus</keyword>
<evidence type="ECO:0000256" key="20">
    <source>
        <dbReference type="SAM" id="MobiDB-lite"/>
    </source>
</evidence>
<keyword evidence="7" id="KW-0547">Nucleotide-binding</keyword>
<dbReference type="InterPro" id="IPR038729">
    <property type="entry name" value="Rad50/SbcC_AAA"/>
</dbReference>
<gene>
    <name evidence="22" type="ORF">PYX00_004352</name>
</gene>
<evidence type="ECO:0000256" key="2">
    <source>
        <dbReference type="ARBA" id="ARBA00004123"/>
    </source>
</evidence>
<feature type="coiled-coil region" evidence="19">
    <location>
        <begin position="210"/>
        <end position="247"/>
    </location>
</feature>
<feature type="compositionally biased region" description="Polar residues" evidence="20">
    <location>
        <begin position="835"/>
        <end position="845"/>
    </location>
</feature>
<keyword evidence="9" id="KW-0378">Hydrolase</keyword>
<dbReference type="GO" id="GO:0000794">
    <property type="term" value="C:condensed nuclear chromosome"/>
    <property type="evidence" value="ECO:0007669"/>
    <property type="project" value="TreeGrafter"/>
</dbReference>
<dbReference type="EMBL" id="JARGDH010000002">
    <property type="protein sequence ID" value="KAL0276884.1"/>
    <property type="molecule type" value="Genomic_DNA"/>
</dbReference>
<evidence type="ECO:0000256" key="7">
    <source>
        <dbReference type="ARBA" id="ARBA00022741"/>
    </source>
</evidence>
<dbReference type="AlphaFoldDB" id="A0AAW2I3U4"/>
<evidence type="ECO:0000256" key="5">
    <source>
        <dbReference type="ARBA" id="ARBA00022454"/>
    </source>
</evidence>
<evidence type="ECO:0000256" key="11">
    <source>
        <dbReference type="ARBA" id="ARBA00022840"/>
    </source>
</evidence>
<keyword evidence="14" id="KW-0234">DNA repair</keyword>
<feature type="coiled-coil region" evidence="19">
    <location>
        <begin position="272"/>
        <end position="328"/>
    </location>
</feature>
<sequence length="857" mass="98801">MASLEKIKICGIRSFGPEEEDVQTIKFQKPLTLILGENGCGKSTIIECLRYLTAQKDPAGKGTFVHDPSLTGRTSVKAFVKLQIKDAKGNQIDLCRQVQSTRTKKTLTTKSLDNVITTTMKDTKKKESISNRCADFTYEISRIFGVSKAILENVIFCTQEDSHWPLDTDQKLKEKFDQIFDSDRYNKCVTKVRDKVKKIKELVKVSDVEIKHLENYKKLAAEKKREIENRRRQIKDCEQEIAELTASLRPIDEKLKEINEKEMEISKCVSLKETKKMELKQAEDYITELECRIGAGYDGSDEELKDALTNFSKQLAVRQKEISKLEEKVTDWDRKEGRLSRELMTEQGKLGQLQKEEEINKERQTEREQKLNTLAVQLGIDSDELSHDSEDSVDYLLSRIESEIRSKEGEVKILKQKNAKEESDMQLDIDELRKKSLMAQNDVSNKESGIRNRKSEMAKINRELNEIEMSTSKLSKIEKQLSEANAKIEEIQKKVDTDRLRNEIRSTVNERNEVEDKLTEVEESIKILQQGAAVSAELEIQRELLSGKESDIRRLLNKHRDSLRSILGEEPSSGFRVAVQTQVDKLKRSVKELTSKLTRKERELTELDMKRKHQKEQLRQKEEKLRSIEEEIYEECGSDDFDEVVTALRNQIDELQDMKGILTSSEYMYQKYIKSLQKSQPCCPLCHRDFPRQSEAQDLVEELTTKLEEVPSKLTENKDLLEEKQTKYNKLLTLRSKYDQIVTLKNETIPEMRKEQEAVESSIKKIRKEIDEINVEILPCQTDEAICLSMQGDMALLDQLQVEKKKIKIGDRKTRIQVRKQSRREAGGYVPGAGNPSQEIENTSGDLGGSPREAQPS</sequence>
<dbReference type="GO" id="GO:0016887">
    <property type="term" value="F:ATP hydrolysis activity"/>
    <property type="evidence" value="ECO:0007669"/>
    <property type="project" value="InterPro"/>
</dbReference>
<dbReference type="GO" id="GO:0070192">
    <property type="term" value="P:chromosome organization involved in meiotic cell cycle"/>
    <property type="evidence" value="ECO:0007669"/>
    <property type="project" value="TreeGrafter"/>
</dbReference>
<reference evidence="22" key="1">
    <citation type="journal article" date="2024" name="Gigascience">
        <title>Chromosome-level genome of the poultry shaft louse Menopon gallinae provides insight into the host-switching and adaptive evolution of parasitic lice.</title>
        <authorList>
            <person name="Xu Y."/>
            <person name="Ma L."/>
            <person name="Liu S."/>
            <person name="Liang Y."/>
            <person name="Liu Q."/>
            <person name="He Z."/>
            <person name="Tian L."/>
            <person name="Duan Y."/>
            <person name="Cai W."/>
            <person name="Li H."/>
            <person name="Song F."/>
        </authorList>
    </citation>
    <scope>NUCLEOTIDE SEQUENCE</scope>
    <source>
        <strain evidence="22">Cailab_2023a</strain>
    </source>
</reference>
<evidence type="ECO:0000256" key="3">
    <source>
        <dbReference type="ARBA" id="ARBA00004286"/>
    </source>
</evidence>
<feature type="region of interest" description="Disordered" evidence="20">
    <location>
        <begin position="814"/>
        <end position="857"/>
    </location>
</feature>
<dbReference type="GO" id="GO:0007004">
    <property type="term" value="P:telomere maintenance via telomerase"/>
    <property type="evidence" value="ECO:0007669"/>
    <property type="project" value="TreeGrafter"/>
</dbReference>
<evidence type="ECO:0000256" key="17">
    <source>
        <dbReference type="ARBA" id="ARBA00049360"/>
    </source>
</evidence>
<dbReference type="GO" id="GO:0051880">
    <property type="term" value="F:G-quadruplex DNA binding"/>
    <property type="evidence" value="ECO:0007669"/>
    <property type="project" value="TreeGrafter"/>
</dbReference>
<feature type="coiled-coil region" evidence="19">
    <location>
        <begin position="397"/>
        <end position="424"/>
    </location>
</feature>
<proteinExistence type="inferred from homology"/>
<dbReference type="GO" id="GO:0000722">
    <property type="term" value="P:telomere maintenance via recombination"/>
    <property type="evidence" value="ECO:0007669"/>
    <property type="project" value="TreeGrafter"/>
</dbReference>
<dbReference type="InterPro" id="IPR013134">
    <property type="entry name" value="Zn_hook_RAD50"/>
</dbReference>
<evidence type="ECO:0000256" key="14">
    <source>
        <dbReference type="ARBA" id="ARBA00023204"/>
    </source>
</evidence>
<evidence type="ECO:0000256" key="1">
    <source>
        <dbReference type="ARBA" id="ARBA00001947"/>
    </source>
</evidence>
<evidence type="ECO:0000259" key="21">
    <source>
        <dbReference type="PROSITE" id="PS51131"/>
    </source>
</evidence>
<evidence type="ECO:0000256" key="16">
    <source>
        <dbReference type="ARBA" id="ARBA00023254"/>
    </source>
</evidence>
<feature type="coiled-coil region" evidence="19">
    <location>
        <begin position="450"/>
        <end position="531"/>
    </location>
</feature>
<evidence type="ECO:0000256" key="10">
    <source>
        <dbReference type="ARBA" id="ARBA00022833"/>
    </source>
</evidence>
<evidence type="ECO:0000256" key="9">
    <source>
        <dbReference type="ARBA" id="ARBA00022801"/>
    </source>
</evidence>
<evidence type="ECO:0000256" key="13">
    <source>
        <dbReference type="ARBA" id="ARBA00023054"/>
    </source>
</evidence>
<keyword evidence="11" id="KW-0067">ATP-binding</keyword>
<dbReference type="Pfam" id="PF04423">
    <property type="entry name" value="Rad50_zn_hook"/>
    <property type="match status" value="1"/>
</dbReference>
<dbReference type="PANTHER" id="PTHR18867">
    <property type="entry name" value="RAD50"/>
    <property type="match status" value="1"/>
</dbReference>
<evidence type="ECO:0000256" key="18">
    <source>
        <dbReference type="PROSITE-ProRule" id="PRU00471"/>
    </source>
</evidence>
<dbReference type="Gene3D" id="1.10.287.510">
    <property type="entry name" value="Helix hairpin bin"/>
    <property type="match status" value="1"/>
</dbReference>
<dbReference type="SUPFAM" id="SSF75712">
    <property type="entry name" value="Rad50 coiled-coil Zn hook"/>
    <property type="match status" value="1"/>
</dbReference>
<keyword evidence="10 18" id="KW-0862">Zinc</keyword>